<reference evidence="3" key="1">
    <citation type="submission" date="2022-09" db="EMBL/GenBank/DDBJ databases">
        <title>Taxonomy of Curtobacterium flaccumfaciens.</title>
        <authorList>
            <person name="Osdaghi E."/>
            <person name="Taghavi S.M."/>
            <person name="Hamidizade M."/>
            <person name="Abachi H."/>
            <person name="Fazliarab A."/>
            <person name="Baeyen S."/>
            <person name="Portier P."/>
            <person name="Van Vaerenbergh J."/>
            <person name="Jacques M.-A."/>
        </authorList>
    </citation>
    <scope>NUCLEOTIDE SEQUENCE</scope>
    <source>
        <strain evidence="3">AGQB46</strain>
        <plasmid evidence="3">unnamed</plasmid>
    </source>
</reference>
<evidence type="ECO:0000313" key="4">
    <source>
        <dbReference type="Proteomes" id="UP001062223"/>
    </source>
</evidence>
<feature type="compositionally biased region" description="Low complexity" evidence="1">
    <location>
        <begin position="413"/>
        <end position="432"/>
    </location>
</feature>
<organism evidence="3 4">
    <name type="scientific">Curtobacterium poinsettiae</name>
    <dbReference type="NCBI Taxonomy" id="159612"/>
    <lineage>
        <taxon>Bacteria</taxon>
        <taxon>Bacillati</taxon>
        <taxon>Actinomycetota</taxon>
        <taxon>Actinomycetes</taxon>
        <taxon>Micrococcales</taxon>
        <taxon>Microbacteriaceae</taxon>
        <taxon>Curtobacterium</taxon>
    </lineage>
</organism>
<dbReference type="Proteomes" id="UP001062223">
    <property type="component" value="Plasmid unnamed"/>
</dbReference>
<feature type="region of interest" description="Disordered" evidence="1">
    <location>
        <begin position="350"/>
        <end position="452"/>
    </location>
</feature>
<feature type="transmembrane region" description="Helical" evidence="2">
    <location>
        <begin position="224"/>
        <end position="244"/>
    </location>
</feature>
<accession>A0A9Q9PBH9</accession>
<keyword evidence="2" id="KW-1133">Transmembrane helix</keyword>
<feature type="transmembrane region" description="Helical" evidence="2">
    <location>
        <begin position="84"/>
        <end position="104"/>
    </location>
</feature>
<feature type="compositionally biased region" description="Gly residues" evidence="1">
    <location>
        <begin position="350"/>
        <end position="388"/>
    </location>
</feature>
<feature type="transmembrane region" description="Helical" evidence="2">
    <location>
        <begin position="170"/>
        <end position="188"/>
    </location>
</feature>
<feature type="transmembrane region" description="Helical" evidence="2">
    <location>
        <begin position="116"/>
        <end position="136"/>
    </location>
</feature>
<name>A0A9Q9PBH9_9MICO</name>
<protein>
    <recommendedName>
        <fullName evidence="5">Type IV secretion system protein</fullName>
    </recommendedName>
</protein>
<dbReference type="RefSeq" id="WP_263345346.1">
    <property type="nucleotide sequence ID" value="NZ_CP106880.1"/>
</dbReference>
<feature type="transmembrane region" description="Helical" evidence="2">
    <location>
        <begin position="194"/>
        <end position="212"/>
    </location>
</feature>
<feature type="compositionally biased region" description="Low complexity" evidence="1">
    <location>
        <begin position="389"/>
        <end position="400"/>
    </location>
</feature>
<feature type="transmembrane region" description="Helical" evidence="2">
    <location>
        <begin position="290"/>
        <end position="312"/>
    </location>
</feature>
<evidence type="ECO:0000256" key="1">
    <source>
        <dbReference type="SAM" id="MobiDB-lite"/>
    </source>
</evidence>
<dbReference type="EMBL" id="CP106880">
    <property type="protein sequence ID" value="UYC82724.1"/>
    <property type="molecule type" value="Genomic_DNA"/>
</dbReference>
<evidence type="ECO:0000313" key="3">
    <source>
        <dbReference type="EMBL" id="UYC82724.1"/>
    </source>
</evidence>
<geneLocation type="plasmid" evidence="3 4">
    <name>unnamed</name>
</geneLocation>
<keyword evidence="2" id="KW-0812">Transmembrane</keyword>
<feature type="compositionally biased region" description="Gly residues" evidence="1">
    <location>
        <begin position="401"/>
        <end position="412"/>
    </location>
</feature>
<keyword evidence="2" id="KW-0472">Membrane</keyword>
<feature type="transmembrane region" description="Helical" evidence="2">
    <location>
        <begin position="256"/>
        <end position="278"/>
    </location>
</feature>
<keyword evidence="3" id="KW-0614">Plasmid</keyword>
<evidence type="ECO:0000256" key="2">
    <source>
        <dbReference type="SAM" id="Phobius"/>
    </source>
</evidence>
<gene>
    <name evidence="3" type="ORF">OE229_18000</name>
</gene>
<evidence type="ECO:0008006" key="5">
    <source>
        <dbReference type="Google" id="ProtNLM"/>
    </source>
</evidence>
<sequence length="452" mass="43031">MDGDEIVNPGDTALCIASPALCAVKQGVGAAASSAASNGFKQAAETMFAAYDDVMKQFLTSWVGAGFQVSLDNKATSWFQDTTLPITIMLLTLGLIVAGARVMYSHRGEPFQEAMTALGKTVAVITLGTAAIQIFVWGGDAYGQWILKVSGISATAGYVDAAFATTLPGLALILGLIGVLAVGIQWVIMFVRQALMLLLNAFWQVSAAYAVLRRGEQAFEKITAWIIAFIIYSPLAASIYAFAWRLKNGQDGAGGVIYGLMLIGLAVIALPAIMRLLVPASGALGSAIGGAMALGAAAAVVQAGVAVGAAVATGGASAGASGAGAAGAGAGAGGGAAGGVAGGGEVAASGGGGAGGGDSSPVAGGGSSDAGTSGDGAGGMVGDGGGASGAAADSGSSAAGASGGGSDGGSVAGGSSPDSGQSSGSTASMAAAQVVASGAGDAPSTAEGMISE</sequence>
<dbReference type="KEGG" id="cpoi:OE229_18000"/>
<proteinExistence type="predicted"/>
<dbReference type="AlphaFoldDB" id="A0A9Q9PBH9"/>